<evidence type="ECO:0000313" key="1">
    <source>
        <dbReference type="EMBL" id="SVE62115.1"/>
    </source>
</evidence>
<dbReference type="EMBL" id="UINC01230124">
    <property type="protein sequence ID" value="SVE62115.1"/>
    <property type="molecule type" value="Genomic_DNA"/>
</dbReference>
<protein>
    <submittedName>
        <fullName evidence="1">Uncharacterized protein</fullName>
    </submittedName>
</protein>
<reference evidence="1" key="1">
    <citation type="submission" date="2018-05" db="EMBL/GenBank/DDBJ databases">
        <authorList>
            <person name="Lanie J.A."/>
            <person name="Ng W.-L."/>
            <person name="Kazmierczak K.M."/>
            <person name="Andrzejewski T.M."/>
            <person name="Davidsen T.M."/>
            <person name="Wayne K.J."/>
            <person name="Tettelin H."/>
            <person name="Glass J.I."/>
            <person name="Rusch D."/>
            <person name="Podicherti R."/>
            <person name="Tsui H.-C.T."/>
            <person name="Winkler M.E."/>
        </authorList>
    </citation>
    <scope>NUCLEOTIDE SEQUENCE</scope>
</reference>
<name>A0A383F0Z8_9ZZZZ</name>
<gene>
    <name evidence="1" type="ORF">METZ01_LOCUS514969</name>
</gene>
<organism evidence="1">
    <name type="scientific">marine metagenome</name>
    <dbReference type="NCBI Taxonomy" id="408172"/>
    <lineage>
        <taxon>unclassified sequences</taxon>
        <taxon>metagenomes</taxon>
        <taxon>ecological metagenomes</taxon>
    </lineage>
</organism>
<proteinExistence type="predicted"/>
<dbReference type="AlphaFoldDB" id="A0A383F0Z8"/>
<accession>A0A383F0Z8</accession>
<feature type="non-terminal residue" evidence="1">
    <location>
        <position position="34"/>
    </location>
</feature>
<sequence length="34" mass="3972">MKWRKLALVLSLFFIVISISSLILKQLNYGLDFT</sequence>